<feature type="compositionally biased region" description="Low complexity" evidence="1">
    <location>
        <begin position="112"/>
        <end position="124"/>
    </location>
</feature>
<gene>
    <name evidence="2" type="ORF">Tco_1003654</name>
</gene>
<keyword evidence="3" id="KW-1185">Reference proteome</keyword>
<dbReference type="EMBL" id="BQNB010017170">
    <property type="protein sequence ID" value="GJT60121.1"/>
    <property type="molecule type" value="Genomic_DNA"/>
</dbReference>
<feature type="region of interest" description="Disordered" evidence="1">
    <location>
        <begin position="91"/>
        <end position="171"/>
    </location>
</feature>
<protein>
    <recommendedName>
        <fullName evidence="4">CCHC-type domain-containing protein</fullName>
    </recommendedName>
</protein>
<dbReference type="Proteomes" id="UP001151760">
    <property type="component" value="Unassembled WGS sequence"/>
</dbReference>
<evidence type="ECO:0000313" key="3">
    <source>
        <dbReference type="Proteomes" id="UP001151760"/>
    </source>
</evidence>
<evidence type="ECO:0000256" key="1">
    <source>
        <dbReference type="SAM" id="MobiDB-lite"/>
    </source>
</evidence>
<evidence type="ECO:0008006" key="4">
    <source>
        <dbReference type="Google" id="ProtNLM"/>
    </source>
</evidence>
<comment type="caution">
    <text evidence="2">The sequence shown here is derived from an EMBL/GenBank/DDBJ whole genome shotgun (WGS) entry which is preliminary data.</text>
</comment>
<accession>A0ABQ5F9Q0</accession>
<name>A0ABQ5F9Q0_9ASTR</name>
<evidence type="ECO:0000313" key="2">
    <source>
        <dbReference type="EMBL" id="GJT60121.1"/>
    </source>
</evidence>
<reference evidence="2" key="1">
    <citation type="journal article" date="2022" name="Int. J. Mol. Sci.">
        <title>Draft Genome of Tanacetum Coccineum: Genomic Comparison of Closely Related Tanacetum-Family Plants.</title>
        <authorList>
            <person name="Yamashiro T."/>
            <person name="Shiraishi A."/>
            <person name="Nakayama K."/>
            <person name="Satake H."/>
        </authorList>
    </citation>
    <scope>NUCLEOTIDE SEQUENCE</scope>
</reference>
<sequence>MKSLTRARQKRMIQSDDAPCQIAWTHEEEIALAKDNTHEICKSSRERKSFRERKKYDKKVEDYLKEKCNQHPPNMLGGWVGKTVTCDTCKKPGHNKRSCKNGAGGSQASKMSAATPIASQASAARGPQRFAPSPISSQWSAATPRATKRSVATPRTSQRTAATAKGKEKVV</sequence>
<organism evidence="2 3">
    <name type="scientific">Tanacetum coccineum</name>
    <dbReference type="NCBI Taxonomy" id="301880"/>
    <lineage>
        <taxon>Eukaryota</taxon>
        <taxon>Viridiplantae</taxon>
        <taxon>Streptophyta</taxon>
        <taxon>Embryophyta</taxon>
        <taxon>Tracheophyta</taxon>
        <taxon>Spermatophyta</taxon>
        <taxon>Magnoliopsida</taxon>
        <taxon>eudicotyledons</taxon>
        <taxon>Gunneridae</taxon>
        <taxon>Pentapetalae</taxon>
        <taxon>asterids</taxon>
        <taxon>campanulids</taxon>
        <taxon>Asterales</taxon>
        <taxon>Asteraceae</taxon>
        <taxon>Asteroideae</taxon>
        <taxon>Anthemideae</taxon>
        <taxon>Anthemidinae</taxon>
        <taxon>Tanacetum</taxon>
    </lineage>
</organism>
<proteinExistence type="predicted"/>
<reference evidence="2" key="2">
    <citation type="submission" date="2022-01" db="EMBL/GenBank/DDBJ databases">
        <authorList>
            <person name="Yamashiro T."/>
            <person name="Shiraishi A."/>
            <person name="Satake H."/>
            <person name="Nakayama K."/>
        </authorList>
    </citation>
    <scope>NUCLEOTIDE SEQUENCE</scope>
</reference>